<evidence type="ECO:0000256" key="1">
    <source>
        <dbReference type="SAM" id="Coils"/>
    </source>
</evidence>
<gene>
    <name evidence="2" type="ORF">BDV95DRAFT_493453</name>
</gene>
<name>A0A7C8M9N2_9PLEO</name>
<dbReference type="Gene3D" id="1.25.40.10">
    <property type="entry name" value="Tetratricopeptide repeat domain"/>
    <property type="match status" value="1"/>
</dbReference>
<dbReference type="OrthoDB" id="3791184at2759"/>
<keyword evidence="1" id="KW-0175">Coiled coil</keyword>
<dbReference type="InterPro" id="IPR011990">
    <property type="entry name" value="TPR-like_helical_dom_sf"/>
</dbReference>
<sequence>MPSIDEGRADSAAESYSDEIRRVVQALKRQRDTWEAVAQQYKTAFQDQTARLNELQDICFATQAELENERTASRQYRAAHSDGGVQCQHVLPAPAAADGGGTGSSSHAYLYDSDWHDTSSGTEPSSCFSQVRRSASQRSYGTALVEVDRLLRGPLPPPSRVDGLLLKSTVLRASDPAAIYDALAACSEALELCHKIADLQTLLPKIQYQRGLCYYRLQNLAKAKEAFAAVGADDALSDQASEYRKSCEQREVSENAFRRAAFETARTATEGWVAEVKVNSKRRRTSTQLKLLAASQSKRLSIPHRWRTHGAD</sequence>
<feature type="coiled-coil region" evidence="1">
    <location>
        <begin position="24"/>
        <end position="58"/>
    </location>
</feature>
<organism evidence="2 3">
    <name type="scientific">Massariosphaeria phaeospora</name>
    <dbReference type="NCBI Taxonomy" id="100035"/>
    <lineage>
        <taxon>Eukaryota</taxon>
        <taxon>Fungi</taxon>
        <taxon>Dikarya</taxon>
        <taxon>Ascomycota</taxon>
        <taxon>Pezizomycotina</taxon>
        <taxon>Dothideomycetes</taxon>
        <taxon>Pleosporomycetidae</taxon>
        <taxon>Pleosporales</taxon>
        <taxon>Pleosporales incertae sedis</taxon>
        <taxon>Massariosphaeria</taxon>
    </lineage>
</organism>
<dbReference type="Proteomes" id="UP000481861">
    <property type="component" value="Unassembled WGS sequence"/>
</dbReference>
<comment type="caution">
    <text evidence="2">The sequence shown here is derived from an EMBL/GenBank/DDBJ whole genome shotgun (WGS) entry which is preliminary data.</text>
</comment>
<evidence type="ECO:0000313" key="2">
    <source>
        <dbReference type="EMBL" id="KAF2871461.1"/>
    </source>
</evidence>
<reference evidence="2 3" key="1">
    <citation type="submission" date="2020-01" db="EMBL/GenBank/DDBJ databases">
        <authorList>
            <consortium name="DOE Joint Genome Institute"/>
            <person name="Haridas S."/>
            <person name="Albert R."/>
            <person name="Binder M."/>
            <person name="Bloem J."/>
            <person name="Labutti K."/>
            <person name="Salamov A."/>
            <person name="Andreopoulos B."/>
            <person name="Baker S.E."/>
            <person name="Barry K."/>
            <person name="Bills G."/>
            <person name="Bluhm B.H."/>
            <person name="Cannon C."/>
            <person name="Castanera R."/>
            <person name="Culley D.E."/>
            <person name="Daum C."/>
            <person name="Ezra D."/>
            <person name="Gonzalez J.B."/>
            <person name="Henrissat B."/>
            <person name="Kuo A."/>
            <person name="Liang C."/>
            <person name="Lipzen A."/>
            <person name="Lutzoni F."/>
            <person name="Magnuson J."/>
            <person name="Mondo S."/>
            <person name="Nolan M."/>
            <person name="Ohm R."/>
            <person name="Pangilinan J."/>
            <person name="Park H.-J.H."/>
            <person name="Ramirez L."/>
            <person name="Alfaro M."/>
            <person name="Sun H."/>
            <person name="Tritt A."/>
            <person name="Yoshinaga Y."/>
            <person name="Zwiers L.-H.L."/>
            <person name="Turgeon B.G."/>
            <person name="Goodwin S.B."/>
            <person name="Spatafora J.W."/>
            <person name="Crous P.W."/>
            <person name="Grigoriev I.V."/>
        </authorList>
    </citation>
    <scope>NUCLEOTIDE SEQUENCE [LARGE SCALE GENOMIC DNA]</scope>
    <source>
        <strain evidence="2 3">CBS 611.86</strain>
    </source>
</reference>
<dbReference type="SUPFAM" id="SSF48452">
    <property type="entry name" value="TPR-like"/>
    <property type="match status" value="1"/>
</dbReference>
<keyword evidence="3" id="KW-1185">Reference proteome</keyword>
<evidence type="ECO:0000313" key="3">
    <source>
        <dbReference type="Proteomes" id="UP000481861"/>
    </source>
</evidence>
<dbReference type="AlphaFoldDB" id="A0A7C8M9N2"/>
<dbReference type="EMBL" id="JAADJZ010000011">
    <property type="protein sequence ID" value="KAF2871461.1"/>
    <property type="molecule type" value="Genomic_DNA"/>
</dbReference>
<accession>A0A7C8M9N2</accession>
<protein>
    <submittedName>
        <fullName evidence="2">Uncharacterized protein</fullName>
    </submittedName>
</protein>
<proteinExistence type="predicted"/>